<evidence type="ECO:0000256" key="2">
    <source>
        <dbReference type="ARBA" id="ARBA00009646"/>
    </source>
</evidence>
<protein>
    <submittedName>
        <fullName evidence="7">Glycine zipper 2TM domain-containing protein</fullName>
    </submittedName>
</protein>
<dbReference type="EMBL" id="JABRWJ010000002">
    <property type="protein sequence ID" value="NRF67119.1"/>
    <property type="molecule type" value="Genomic_DNA"/>
</dbReference>
<evidence type="ECO:0000313" key="8">
    <source>
        <dbReference type="Proteomes" id="UP000737171"/>
    </source>
</evidence>
<evidence type="ECO:0000256" key="3">
    <source>
        <dbReference type="ARBA" id="ARBA00022737"/>
    </source>
</evidence>
<evidence type="ECO:0000256" key="4">
    <source>
        <dbReference type="ARBA" id="ARBA00023136"/>
    </source>
</evidence>
<dbReference type="InterPro" id="IPR051407">
    <property type="entry name" value="Bact_OM_lipoprot/Surf_antigen"/>
</dbReference>
<gene>
    <name evidence="7" type="ORF">HLB44_09010</name>
</gene>
<feature type="signal peptide" evidence="5">
    <location>
        <begin position="1"/>
        <end position="19"/>
    </location>
</feature>
<dbReference type="InterPro" id="IPR001064">
    <property type="entry name" value="Beta/gamma_crystallin"/>
</dbReference>
<dbReference type="PANTHER" id="PTHR35603:SF2">
    <property type="entry name" value="OUTER MEMBRANE LIPOPROTEIN"/>
    <property type="match status" value="1"/>
</dbReference>
<dbReference type="Pfam" id="PF05433">
    <property type="entry name" value="Rick_17kDa_Anti"/>
    <property type="match status" value="1"/>
</dbReference>
<dbReference type="SMART" id="SM00247">
    <property type="entry name" value="XTALbg"/>
    <property type="match status" value="1"/>
</dbReference>
<accession>A0ABX2EET4</accession>
<evidence type="ECO:0000259" key="6">
    <source>
        <dbReference type="PROSITE" id="PS50915"/>
    </source>
</evidence>
<dbReference type="PANTHER" id="PTHR35603">
    <property type="match status" value="1"/>
</dbReference>
<dbReference type="Proteomes" id="UP000737171">
    <property type="component" value="Unassembled WGS sequence"/>
</dbReference>
<keyword evidence="4" id="KW-0472">Membrane</keyword>
<dbReference type="Pfam" id="PF00030">
    <property type="entry name" value="Crystall"/>
    <property type="match status" value="1"/>
</dbReference>
<dbReference type="InterPro" id="IPR011024">
    <property type="entry name" value="G_crystallin-like"/>
</dbReference>
<organism evidence="7 8">
    <name type="scientific">Pseudaquabacterium terrae</name>
    <dbReference type="NCBI Taxonomy" id="2732868"/>
    <lineage>
        <taxon>Bacteria</taxon>
        <taxon>Pseudomonadati</taxon>
        <taxon>Pseudomonadota</taxon>
        <taxon>Betaproteobacteria</taxon>
        <taxon>Burkholderiales</taxon>
        <taxon>Sphaerotilaceae</taxon>
        <taxon>Pseudaquabacterium</taxon>
    </lineage>
</organism>
<reference evidence="7 8" key="1">
    <citation type="submission" date="2020-05" db="EMBL/GenBank/DDBJ databases">
        <title>Aquincola sp. isolate from soil.</title>
        <authorList>
            <person name="Han J."/>
            <person name="Kim D.-U."/>
        </authorList>
    </citation>
    <scope>NUCLEOTIDE SEQUENCE [LARGE SCALE GENOMIC DNA]</scope>
    <source>
        <strain evidence="7 8">S2</strain>
    </source>
</reference>
<dbReference type="Gene3D" id="2.60.20.10">
    <property type="entry name" value="Crystallins"/>
    <property type="match status" value="1"/>
</dbReference>
<sequence length="267" mass="29111">MKIRTIALALVALTATAHATAQVTFYENEGYEGRSFTTQEQVRNFQRRFNDRASSAVVTSNRWEVCADADFGGRCVVLRRGNYPSLAAMGLDDRVSSVRAVGRQARVDDERYAPSPLIDRDYRRRGGERLYQADVTSVRAVMGPPETRCWADREQVPDHGRSNVPGAVVGAVLGGILGHQVGGGSGKQIATVGGAVAGGAIGARTGRDDNGRPGSFRDFQRCSETAARQRPDHWDVTYHFRGQEHRVQMTAPPGQTVTVNRDGEPRA</sequence>
<evidence type="ECO:0000313" key="7">
    <source>
        <dbReference type="EMBL" id="NRF67119.1"/>
    </source>
</evidence>
<comment type="subcellular location">
    <subcellularLocation>
        <location evidence="1">Membrane</location>
    </subcellularLocation>
</comment>
<keyword evidence="3" id="KW-0677">Repeat</keyword>
<dbReference type="RefSeq" id="WP_173122202.1">
    <property type="nucleotide sequence ID" value="NZ_JABRWJ010000002.1"/>
</dbReference>
<evidence type="ECO:0000256" key="5">
    <source>
        <dbReference type="SAM" id="SignalP"/>
    </source>
</evidence>
<dbReference type="InterPro" id="IPR008816">
    <property type="entry name" value="Gly_zipper_2TM_dom"/>
</dbReference>
<comment type="similarity">
    <text evidence="2">Belongs to the beta/gamma-crystallin family.</text>
</comment>
<comment type="caution">
    <text evidence="7">The sequence shown here is derived from an EMBL/GenBank/DDBJ whole genome shotgun (WGS) entry which is preliminary data.</text>
</comment>
<name>A0ABX2EET4_9BURK</name>
<keyword evidence="8" id="KW-1185">Reference proteome</keyword>
<feature type="chain" id="PRO_5046522094" evidence="5">
    <location>
        <begin position="20"/>
        <end position="267"/>
    </location>
</feature>
<dbReference type="PROSITE" id="PS50915">
    <property type="entry name" value="CRYSTALLIN_BETA_GAMMA"/>
    <property type="match status" value="1"/>
</dbReference>
<feature type="domain" description="Beta/gamma crystallin 'Greek key'" evidence="6">
    <location>
        <begin position="61"/>
        <end position="102"/>
    </location>
</feature>
<evidence type="ECO:0000256" key="1">
    <source>
        <dbReference type="ARBA" id="ARBA00004370"/>
    </source>
</evidence>
<keyword evidence="5" id="KW-0732">Signal</keyword>
<dbReference type="SUPFAM" id="SSF49695">
    <property type="entry name" value="gamma-Crystallin-like"/>
    <property type="match status" value="1"/>
</dbReference>
<proteinExistence type="inferred from homology"/>